<proteinExistence type="predicted"/>
<evidence type="ECO:0000259" key="4">
    <source>
        <dbReference type="PROSITE" id="PS50850"/>
    </source>
</evidence>
<feature type="region of interest" description="Disordered" evidence="2">
    <location>
        <begin position="200"/>
        <end position="231"/>
    </location>
</feature>
<dbReference type="InterPro" id="IPR011701">
    <property type="entry name" value="MFS"/>
</dbReference>
<feature type="transmembrane region" description="Helical" evidence="3">
    <location>
        <begin position="164"/>
        <end position="185"/>
    </location>
</feature>
<dbReference type="PANTHER" id="PTHR11360">
    <property type="entry name" value="MONOCARBOXYLATE TRANSPORTER"/>
    <property type="match status" value="1"/>
</dbReference>
<dbReference type="GO" id="GO:0016020">
    <property type="term" value="C:membrane"/>
    <property type="evidence" value="ECO:0007669"/>
    <property type="project" value="UniProtKB-SubCell"/>
</dbReference>
<protein>
    <submittedName>
        <fullName evidence="5">Monocarboxylate transporter 9</fullName>
    </submittedName>
</protein>
<feature type="transmembrane region" description="Helical" evidence="3">
    <location>
        <begin position="102"/>
        <end position="126"/>
    </location>
</feature>
<feature type="transmembrane region" description="Helical" evidence="3">
    <location>
        <begin position="442"/>
        <end position="461"/>
    </location>
</feature>
<feature type="transmembrane region" description="Helical" evidence="3">
    <location>
        <begin position="410"/>
        <end position="430"/>
    </location>
</feature>
<dbReference type="AlphaFoldDB" id="A0A9Q1CKD8"/>
<dbReference type="Gene3D" id="1.20.1250.20">
    <property type="entry name" value="MFS general substrate transporter like domains"/>
    <property type="match status" value="2"/>
</dbReference>
<dbReference type="GO" id="GO:0008028">
    <property type="term" value="F:monocarboxylic acid transmembrane transporter activity"/>
    <property type="evidence" value="ECO:0007669"/>
    <property type="project" value="TreeGrafter"/>
</dbReference>
<organism evidence="5 6">
    <name type="scientific">Holothuria leucospilota</name>
    <name type="common">Black long sea cucumber</name>
    <name type="synonym">Mertensiothuria leucospilota</name>
    <dbReference type="NCBI Taxonomy" id="206669"/>
    <lineage>
        <taxon>Eukaryota</taxon>
        <taxon>Metazoa</taxon>
        <taxon>Echinodermata</taxon>
        <taxon>Eleutherozoa</taxon>
        <taxon>Echinozoa</taxon>
        <taxon>Holothuroidea</taxon>
        <taxon>Aspidochirotacea</taxon>
        <taxon>Aspidochirotida</taxon>
        <taxon>Holothuriidae</taxon>
        <taxon>Holothuria</taxon>
    </lineage>
</organism>
<feature type="transmembrane region" description="Helical" evidence="3">
    <location>
        <begin position="12"/>
        <end position="35"/>
    </location>
</feature>
<dbReference type="Proteomes" id="UP001152320">
    <property type="component" value="Chromosome 2"/>
</dbReference>
<keyword evidence="3" id="KW-1133">Transmembrane helix</keyword>
<keyword evidence="6" id="KW-1185">Reference proteome</keyword>
<feature type="transmembrane region" description="Helical" evidence="3">
    <location>
        <begin position="502"/>
        <end position="525"/>
    </location>
</feature>
<comment type="caution">
    <text evidence="5">The sequence shown here is derived from an EMBL/GenBank/DDBJ whole genome shotgun (WGS) entry which is preliminary data.</text>
</comment>
<feature type="transmembrane region" description="Helical" evidence="3">
    <location>
        <begin position="531"/>
        <end position="559"/>
    </location>
</feature>
<evidence type="ECO:0000313" key="6">
    <source>
        <dbReference type="Proteomes" id="UP001152320"/>
    </source>
</evidence>
<dbReference type="Pfam" id="PF07690">
    <property type="entry name" value="MFS_1"/>
    <property type="match status" value="2"/>
</dbReference>
<evidence type="ECO:0000256" key="2">
    <source>
        <dbReference type="SAM" id="MobiDB-lite"/>
    </source>
</evidence>
<dbReference type="InterPro" id="IPR036259">
    <property type="entry name" value="MFS_trans_sf"/>
</dbReference>
<dbReference type="EMBL" id="JAIZAY010000002">
    <property type="protein sequence ID" value="KAJ8046916.1"/>
    <property type="molecule type" value="Genomic_DNA"/>
</dbReference>
<comment type="subcellular location">
    <subcellularLocation>
        <location evidence="1">Membrane</location>
        <topology evidence="1">Multi-pass membrane protein</topology>
    </subcellularLocation>
</comment>
<dbReference type="OrthoDB" id="410267at2759"/>
<feature type="compositionally biased region" description="Basic and acidic residues" evidence="2">
    <location>
        <begin position="208"/>
        <end position="221"/>
    </location>
</feature>
<dbReference type="InterPro" id="IPR020846">
    <property type="entry name" value="MFS_dom"/>
</dbReference>
<dbReference type="InterPro" id="IPR050327">
    <property type="entry name" value="Proton-linked_MCT"/>
</dbReference>
<feature type="domain" description="Major facilitator superfamily (MFS) profile" evidence="4">
    <location>
        <begin position="376"/>
        <end position="587"/>
    </location>
</feature>
<reference evidence="5" key="1">
    <citation type="submission" date="2021-10" db="EMBL/GenBank/DDBJ databases">
        <title>Tropical sea cucumber genome reveals ecological adaptation and Cuvierian tubules defense mechanism.</title>
        <authorList>
            <person name="Chen T."/>
        </authorList>
    </citation>
    <scope>NUCLEOTIDE SEQUENCE</scope>
    <source>
        <strain evidence="5">Nanhai2018</strain>
        <tissue evidence="5">Muscle</tissue>
    </source>
</reference>
<keyword evidence="3" id="KW-0472">Membrane</keyword>
<name>A0A9Q1CKD8_HOLLE</name>
<sequence length="587" mass="62664">MGSLKNKQGWITVACAFVLQGLTHGLGSSMGVFYVAWSNAFPSSSTLISALATSVLATILCTAPVAGAISRKAGIRLAMAIGGAMSFGGFCLTSFVKTPSLLFLTVSVMIGVGSSIVYMSSVIAVSNHFKKNFTTASGIANAGASTGVLVLPLLFEVLVSAYDWRGACLVVAAIQLHVFVMMMIIKAPKEKTNIVITNTAASSPSGADKSKSTNKNPKDADPNSLELKQNGEVTVDLNSLELKENASNSLESEGNVQPTLDCYSLDLKEKDEVNAKTGSEGNKKMRDIFEQEGNENNGIVEVEARTGVAVDGMEPVHHDPPEPDRSLEPTDITLETVNSCNETEKSCIQLSYKNLLGFSYSLVNLFNVPLIWRNPPFSTMLISVFLGGWFLGTILPHLPSRAGDVGINKLLASSLISIYGSGNLVSRLFYGRLVDSGFVHPLILFFLAYCLTTVSTAALAFGETVPLLILGAFGIGVGSGIYIPLMQPIVRCLTGPEKFGGAFGLCLLAVGVGNFLSAICAGRILDVSNNYTYVFLLPTGVGVVCCVTILLNHLFWGVYRKHPDWPKRMVPQQLGDKDTTDLTEDEV</sequence>
<dbReference type="PANTHER" id="PTHR11360:SF284">
    <property type="entry name" value="EG:103B4.3 PROTEIN-RELATED"/>
    <property type="match status" value="1"/>
</dbReference>
<evidence type="ECO:0000256" key="3">
    <source>
        <dbReference type="SAM" id="Phobius"/>
    </source>
</evidence>
<feature type="transmembrane region" description="Helical" evidence="3">
    <location>
        <begin position="467"/>
        <end position="490"/>
    </location>
</feature>
<gene>
    <name evidence="5" type="ORF">HOLleu_05755</name>
</gene>
<evidence type="ECO:0000256" key="1">
    <source>
        <dbReference type="ARBA" id="ARBA00004141"/>
    </source>
</evidence>
<feature type="transmembrane region" description="Helical" evidence="3">
    <location>
        <begin position="377"/>
        <end position="398"/>
    </location>
</feature>
<dbReference type="PROSITE" id="PS50850">
    <property type="entry name" value="MFS"/>
    <property type="match status" value="1"/>
</dbReference>
<keyword evidence="3" id="KW-0812">Transmembrane</keyword>
<evidence type="ECO:0000313" key="5">
    <source>
        <dbReference type="EMBL" id="KAJ8046916.1"/>
    </source>
</evidence>
<feature type="transmembrane region" description="Helical" evidence="3">
    <location>
        <begin position="47"/>
        <end position="70"/>
    </location>
</feature>
<accession>A0A9Q1CKD8</accession>
<dbReference type="SUPFAM" id="SSF103473">
    <property type="entry name" value="MFS general substrate transporter"/>
    <property type="match status" value="1"/>
</dbReference>
<feature type="transmembrane region" description="Helical" evidence="3">
    <location>
        <begin position="138"/>
        <end position="158"/>
    </location>
</feature>
<feature type="transmembrane region" description="Helical" evidence="3">
    <location>
        <begin position="77"/>
        <end position="96"/>
    </location>
</feature>